<gene>
    <name evidence="2" type="ORF">DERYTH_LOCUS12103</name>
</gene>
<keyword evidence="3" id="KW-1185">Reference proteome</keyword>
<dbReference type="OrthoDB" id="2435437at2759"/>
<organism evidence="2 3">
    <name type="scientific">Dentiscutata erythropus</name>
    <dbReference type="NCBI Taxonomy" id="1348616"/>
    <lineage>
        <taxon>Eukaryota</taxon>
        <taxon>Fungi</taxon>
        <taxon>Fungi incertae sedis</taxon>
        <taxon>Mucoromycota</taxon>
        <taxon>Glomeromycotina</taxon>
        <taxon>Glomeromycetes</taxon>
        <taxon>Diversisporales</taxon>
        <taxon>Gigasporaceae</taxon>
        <taxon>Dentiscutata</taxon>
    </lineage>
</organism>
<dbReference type="EMBL" id="CAJVPY010007791">
    <property type="protein sequence ID" value="CAG8685854.1"/>
    <property type="molecule type" value="Genomic_DNA"/>
</dbReference>
<evidence type="ECO:0000256" key="1">
    <source>
        <dbReference type="SAM" id="MobiDB-lite"/>
    </source>
</evidence>
<dbReference type="AlphaFoldDB" id="A0A9N9ERM0"/>
<feature type="region of interest" description="Disordered" evidence="1">
    <location>
        <begin position="33"/>
        <end position="60"/>
    </location>
</feature>
<name>A0A9N9ERM0_9GLOM</name>
<feature type="compositionally biased region" description="Polar residues" evidence="1">
    <location>
        <begin position="33"/>
        <end position="46"/>
    </location>
</feature>
<accession>A0A9N9ERM0</accession>
<evidence type="ECO:0000313" key="2">
    <source>
        <dbReference type="EMBL" id="CAG8685854.1"/>
    </source>
</evidence>
<sequence length="255" mass="30126">MTYIHTLKRKVTVHSGRVRRSCLLRKKQAKLASNSSQDVSANSNLKESNDNFEDVLTSNDNDLEERNEDIYYCEGNNKDEDFEDNNSLEYNNTDDYLKESSDDFESITFYSDSLESSNNDFEDSTDDCETIEYTVGQFVEFIYINSNSQCKKQFGRIEAIVSFLPHNRLYNQIQTALKMSRLLRHNELEIYCNQERSRRGHKELWMIEENYKIISPSYVLRHISVWIEDVSQPASYDFRIFEILYKDAITKRIQI</sequence>
<reference evidence="2" key="1">
    <citation type="submission" date="2021-06" db="EMBL/GenBank/DDBJ databases">
        <authorList>
            <person name="Kallberg Y."/>
            <person name="Tangrot J."/>
            <person name="Rosling A."/>
        </authorList>
    </citation>
    <scope>NUCLEOTIDE SEQUENCE</scope>
    <source>
        <strain evidence="2">MA453B</strain>
    </source>
</reference>
<proteinExistence type="predicted"/>
<dbReference type="Proteomes" id="UP000789405">
    <property type="component" value="Unassembled WGS sequence"/>
</dbReference>
<comment type="caution">
    <text evidence="2">The sequence shown here is derived from an EMBL/GenBank/DDBJ whole genome shotgun (WGS) entry which is preliminary data.</text>
</comment>
<protein>
    <submittedName>
        <fullName evidence="2">25316_t:CDS:1</fullName>
    </submittedName>
</protein>
<evidence type="ECO:0000313" key="3">
    <source>
        <dbReference type="Proteomes" id="UP000789405"/>
    </source>
</evidence>